<dbReference type="HOGENOM" id="CLU_1944792_0_0_11"/>
<dbReference type="Proteomes" id="UP000018291">
    <property type="component" value="Unassembled WGS sequence"/>
</dbReference>
<accession>R4Z3M3</accession>
<comment type="caution">
    <text evidence="1">The sequence shown here is derived from an EMBL/GenBank/DDBJ whole genome shotgun (WGS) entry which is preliminary data.</text>
</comment>
<reference evidence="1 2" key="1">
    <citation type="journal article" date="2013" name="ISME J.">
        <title>Metabolic model for the filamentous 'Candidatus Microthrix parvicella' based on genomic and metagenomic analyses.</title>
        <authorList>
            <person name="Jon McIlroy S."/>
            <person name="Kristiansen R."/>
            <person name="Albertsen M."/>
            <person name="Michael Karst S."/>
            <person name="Rossetti S."/>
            <person name="Lund Nielsen J."/>
            <person name="Tandoi V."/>
            <person name="James Seviour R."/>
            <person name="Nielsen P.H."/>
        </authorList>
    </citation>
    <scope>NUCLEOTIDE SEQUENCE [LARGE SCALE GENOMIC DNA]</scope>
    <source>
        <strain evidence="1 2">RN1</strain>
    </source>
</reference>
<gene>
    <name evidence="1" type="ORF">BN381_80074</name>
</gene>
<evidence type="ECO:0000313" key="2">
    <source>
        <dbReference type="Proteomes" id="UP000018291"/>
    </source>
</evidence>
<dbReference type="EMBL" id="CANL01000078">
    <property type="protein sequence ID" value="CCM65544.1"/>
    <property type="molecule type" value="Genomic_DNA"/>
</dbReference>
<name>R4Z3M3_9ACTN</name>
<protein>
    <submittedName>
        <fullName evidence="1">Uncharacterized protein</fullName>
    </submittedName>
</protein>
<sequence length="129" mass="14052">MVDPSPNWPKLLLPQQTTVLFNFSAHEWSFPVVIEVTSDKPLTGTAVGRRVVVPSPTWPVSLSPQQATVPSNFKAHEWKPPAATIGSGKQTEPHKNVAIWPRVTTLEGENFPGEVPDVIPSATSHVTAR</sequence>
<proteinExistence type="predicted"/>
<evidence type="ECO:0000313" key="1">
    <source>
        <dbReference type="EMBL" id="CCM65544.1"/>
    </source>
</evidence>
<organism evidence="1 2">
    <name type="scientific">Candidatus Neomicrothrix parvicella RN1</name>
    <dbReference type="NCBI Taxonomy" id="1229780"/>
    <lineage>
        <taxon>Bacteria</taxon>
        <taxon>Bacillati</taxon>
        <taxon>Actinomycetota</taxon>
        <taxon>Acidimicrobiia</taxon>
        <taxon>Acidimicrobiales</taxon>
        <taxon>Microthrixaceae</taxon>
        <taxon>Candidatus Neomicrothrix</taxon>
    </lineage>
</organism>
<keyword evidence="2" id="KW-1185">Reference proteome</keyword>
<dbReference type="AlphaFoldDB" id="R4Z3M3"/>